<dbReference type="AlphaFoldDB" id="A0A3M7RDB2"/>
<proteinExistence type="predicted"/>
<protein>
    <submittedName>
        <fullName evidence="1">Uncharacterized protein</fullName>
    </submittedName>
</protein>
<dbReference type="EMBL" id="REGN01003664">
    <property type="protein sequence ID" value="RNA21429.1"/>
    <property type="molecule type" value="Genomic_DNA"/>
</dbReference>
<gene>
    <name evidence="1" type="ORF">BpHYR1_006077</name>
</gene>
<evidence type="ECO:0000313" key="2">
    <source>
        <dbReference type="Proteomes" id="UP000276133"/>
    </source>
</evidence>
<sequence>MFIRGLKFQGLSIWPSLAHVLHHFGLSSLACSASTSDLNKKYLSRLLIASYNFNAGSNSKDLENINLSLFPVKSLNPKTARLVIARNELRSDGVGHQSYRWPTGRIVGVAFLLKLLENWLFLGPFVFTSFFAVESLTPVATNVVKIEYKLIPSSFHSFYHKYYRKHMLKCFNKFRVIELSDIFDFNARFSFPYRAETTKRIYFATLFRQNLKTKK</sequence>
<name>A0A3M7RDB2_BRAPC</name>
<keyword evidence="2" id="KW-1185">Reference proteome</keyword>
<accession>A0A3M7RDB2</accession>
<comment type="caution">
    <text evidence="1">The sequence shown here is derived from an EMBL/GenBank/DDBJ whole genome shotgun (WGS) entry which is preliminary data.</text>
</comment>
<dbReference type="Proteomes" id="UP000276133">
    <property type="component" value="Unassembled WGS sequence"/>
</dbReference>
<reference evidence="1 2" key="1">
    <citation type="journal article" date="2018" name="Sci. Rep.">
        <title>Genomic signatures of local adaptation to the degree of environmental predictability in rotifers.</title>
        <authorList>
            <person name="Franch-Gras L."/>
            <person name="Hahn C."/>
            <person name="Garcia-Roger E.M."/>
            <person name="Carmona M.J."/>
            <person name="Serra M."/>
            <person name="Gomez A."/>
        </authorList>
    </citation>
    <scope>NUCLEOTIDE SEQUENCE [LARGE SCALE GENOMIC DNA]</scope>
    <source>
        <strain evidence="1">HYR1</strain>
    </source>
</reference>
<evidence type="ECO:0000313" key="1">
    <source>
        <dbReference type="EMBL" id="RNA21429.1"/>
    </source>
</evidence>
<organism evidence="1 2">
    <name type="scientific">Brachionus plicatilis</name>
    <name type="common">Marine rotifer</name>
    <name type="synonym">Brachionus muelleri</name>
    <dbReference type="NCBI Taxonomy" id="10195"/>
    <lineage>
        <taxon>Eukaryota</taxon>
        <taxon>Metazoa</taxon>
        <taxon>Spiralia</taxon>
        <taxon>Gnathifera</taxon>
        <taxon>Rotifera</taxon>
        <taxon>Eurotatoria</taxon>
        <taxon>Monogononta</taxon>
        <taxon>Pseudotrocha</taxon>
        <taxon>Ploima</taxon>
        <taxon>Brachionidae</taxon>
        <taxon>Brachionus</taxon>
    </lineage>
</organism>
<dbReference type="PROSITE" id="PS51257">
    <property type="entry name" value="PROKAR_LIPOPROTEIN"/>
    <property type="match status" value="1"/>
</dbReference>